<keyword evidence="2" id="KW-1185">Reference proteome</keyword>
<evidence type="ECO:0000313" key="2">
    <source>
        <dbReference type="Proteomes" id="UP001341840"/>
    </source>
</evidence>
<dbReference type="Proteomes" id="UP001341840">
    <property type="component" value="Unassembled WGS sequence"/>
</dbReference>
<comment type="caution">
    <text evidence="1">The sequence shown here is derived from an EMBL/GenBank/DDBJ whole genome shotgun (WGS) entry which is preliminary data.</text>
</comment>
<protein>
    <submittedName>
        <fullName evidence="1">Uncharacterized protein</fullName>
    </submittedName>
</protein>
<accession>A0ABU6WQM1</accession>
<name>A0ABU6WQM1_9FABA</name>
<proteinExistence type="predicted"/>
<sequence length="73" mass="8019">MLLGSLSGDELGCGVATSPSLAVTPSLVTHKTRRFLVDVLTGKIEQPHLRFLPVLGNFLGHHYIQQILRGKFH</sequence>
<reference evidence="1 2" key="1">
    <citation type="journal article" date="2023" name="Plants (Basel)">
        <title>Bridging the Gap: Combining Genomics and Transcriptomics Approaches to Understand Stylosanthes scabra, an Orphan Legume from the Brazilian Caatinga.</title>
        <authorList>
            <person name="Ferreira-Neto J.R.C."/>
            <person name="da Silva M.D."/>
            <person name="Binneck E."/>
            <person name="de Melo N.F."/>
            <person name="da Silva R.H."/>
            <person name="de Melo A.L.T.M."/>
            <person name="Pandolfi V."/>
            <person name="Bustamante F.O."/>
            <person name="Brasileiro-Vidal A.C."/>
            <person name="Benko-Iseppon A.M."/>
        </authorList>
    </citation>
    <scope>NUCLEOTIDE SEQUENCE [LARGE SCALE GENOMIC DNA]</scope>
    <source>
        <tissue evidence="1">Leaves</tissue>
    </source>
</reference>
<organism evidence="1 2">
    <name type="scientific">Stylosanthes scabra</name>
    <dbReference type="NCBI Taxonomy" id="79078"/>
    <lineage>
        <taxon>Eukaryota</taxon>
        <taxon>Viridiplantae</taxon>
        <taxon>Streptophyta</taxon>
        <taxon>Embryophyta</taxon>
        <taxon>Tracheophyta</taxon>
        <taxon>Spermatophyta</taxon>
        <taxon>Magnoliopsida</taxon>
        <taxon>eudicotyledons</taxon>
        <taxon>Gunneridae</taxon>
        <taxon>Pentapetalae</taxon>
        <taxon>rosids</taxon>
        <taxon>fabids</taxon>
        <taxon>Fabales</taxon>
        <taxon>Fabaceae</taxon>
        <taxon>Papilionoideae</taxon>
        <taxon>50 kb inversion clade</taxon>
        <taxon>dalbergioids sensu lato</taxon>
        <taxon>Dalbergieae</taxon>
        <taxon>Pterocarpus clade</taxon>
        <taxon>Stylosanthes</taxon>
    </lineage>
</organism>
<dbReference type="EMBL" id="JASCZI010182581">
    <property type="protein sequence ID" value="MED6188197.1"/>
    <property type="molecule type" value="Genomic_DNA"/>
</dbReference>
<gene>
    <name evidence="1" type="ORF">PIB30_083809</name>
</gene>
<evidence type="ECO:0000313" key="1">
    <source>
        <dbReference type="EMBL" id="MED6188197.1"/>
    </source>
</evidence>